<dbReference type="EMBL" id="CP144698">
    <property type="protein sequence ID" value="WVZ16548.1"/>
    <property type="molecule type" value="Genomic_DNA"/>
</dbReference>
<dbReference type="AlphaFoldDB" id="A0AAQ3S4Y8"/>
<evidence type="ECO:0000313" key="1">
    <source>
        <dbReference type="EMBL" id="WVZ16548.1"/>
    </source>
</evidence>
<organism evidence="1 2">
    <name type="scientific">Vigna mungo</name>
    <name type="common">Black gram</name>
    <name type="synonym">Phaseolus mungo</name>
    <dbReference type="NCBI Taxonomy" id="3915"/>
    <lineage>
        <taxon>Eukaryota</taxon>
        <taxon>Viridiplantae</taxon>
        <taxon>Streptophyta</taxon>
        <taxon>Embryophyta</taxon>
        <taxon>Tracheophyta</taxon>
        <taxon>Spermatophyta</taxon>
        <taxon>Magnoliopsida</taxon>
        <taxon>eudicotyledons</taxon>
        <taxon>Gunneridae</taxon>
        <taxon>Pentapetalae</taxon>
        <taxon>rosids</taxon>
        <taxon>fabids</taxon>
        <taxon>Fabales</taxon>
        <taxon>Fabaceae</taxon>
        <taxon>Papilionoideae</taxon>
        <taxon>50 kb inversion clade</taxon>
        <taxon>NPAAA clade</taxon>
        <taxon>indigoferoid/millettioid clade</taxon>
        <taxon>Phaseoleae</taxon>
        <taxon>Vigna</taxon>
    </lineage>
</organism>
<keyword evidence="2" id="KW-1185">Reference proteome</keyword>
<protein>
    <submittedName>
        <fullName evidence="1">Uncharacterized protein</fullName>
    </submittedName>
</protein>
<gene>
    <name evidence="1" type="ORF">V8G54_009530</name>
</gene>
<evidence type="ECO:0000313" key="2">
    <source>
        <dbReference type="Proteomes" id="UP001374535"/>
    </source>
</evidence>
<accession>A0AAQ3S4Y8</accession>
<reference evidence="1 2" key="1">
    <citation type="journal article" date="2023" name="Life. Sci Alliance">
        <title>Evolutionary insights into 3D genome organization and epigenetic landscape of Vigna mungo.</title>
        <authorList>
            <person name="Junaid A."/>
            <person name="Singh B."/>
            <person name="Bhatia S."/>
        </authorList>
    </citation>
    <scope>NUCLEOTIDE SEQUENCE [LARGE SCALE GENOMIC DNA]</scope>
    <source>
        <strain evidence="1">Urdbean</strain>
    </source>
</reference>
<name>A0AAQ3S4Y8_VIGMU</name>
<proteinExistence type="predicted"/>
<sequence length="116" mass="13511">MEIIKLGDENLSELNDGSVKIHISSKFLIFDFNDPIKAIIRNTYPDLMHNYCDYNFLQSRATLASIIETMNEINSYVSSLIPNMSFNLTINYVYPHQYLRLARFKIASLKERISKL</sequence>
<dbReference type="Proteomes" id="UP001374535">
    <property type="component" value="Chromosome 3"/>
</dbReference>